<organism evidence="3 4">
    <name type="scientific">Candidatus Ornithospirochaeta stercoravium</name>
    <dbReference type="NCBI Taxonomy" id="2840897"/>
    <lineage>
        <taxon>Bacteria</taxon>
        <taxon>Pseudomonadati</taxon>
        <taxon>Spirochaetota</taxon>
        <taxon>Spirochaetia</taxon>
        <taxon>Spirochaetales</taxon>
        <taxon>Spirochaetaceae</taxon>
        <taxon>Spirochaetaceae incertae sedis</taxon>
        <taxon>Candidatus Ornithospirochaeta</taxon>
    </lineage>
</organism>
<evidence type="ECO:0000256" key="1">
    <source>
        <dbReference type="ARBA" id="ARBA00038232"/>
    </source>
</evidence>
<evidence type="ECO:0000313" key="3">
    <source>
        <dbReference type="EMBL" id="MBO8468730.1"/>
    </source>
</evidence>
<dbReference type="PANTHER" id="PTHR33795">
    <property type="entry name" value="INSERTION ELEMENT IS150 PROTEIN INSJ"/>
    <property type="match status" value="1"/>
</dbReference>
<protein>
    <submittedName>
        <fullName evidence="3">Helix-turn-helix domain-containing protein</fullName>
    </submittedName>
</protein>
<dbReference type="InterPro" id="IPR036388">
    <property type="entry name" value="WH-like_DNA-bd_sf"/>
</dbReference>
<sequence length="177" mass="20036">MKIKEEDLERELKIALSGKDSQRGCSERIGMGLSKFKKLLRRARIHGVDAVLHSNMPGSYTDEFRLTVVNSVISGSLTQGMAGARYNLDESTIRSWVKKYQEGGEELLLEAGRGRRGMGRKKKPKLEDYEPGSIEYLRLENELLKRENLLLKKALPLVQEKIRNRSRAKSGTSSSEN</sequence>
<dbReference type="Pfam" id="PF13518">
    <property type="entry name" value="HTH_28"/>
    <property type="match status" value="1"/>
</dbReference>
<dbReference type="EMBL" id="JADIMF010000049">
    <property type="protein sequence ID" value="MBO8468730.1"/>
    <property type="molecule type" value="Genomic_DNA"/>
</dbReference>
<name>A0A9D9IAR7_9SPIO</name>
<proteinExistence type="inferred from homology"/>
<dbReference type="Gene3D" id="1.10.10.10">
    <property type="entry name" value="Winged helix-like DNA-binding domain superfamily/Winged helix DNA-binding domain"/>
    <property type="match status" value="1"/>
</dbReference>
<reference evidence="3" key="1">
    <citation type="submission" date="2020-10" db="EMBL/GenBank/DDBJ databases">
        <authorList>
            <person name="Gilroy R."/>
        </authorList>
    </citation>
    <scope>NUCLEOTIDE SEQUENCE</scope>
    <source>
        <strain evidence="3">14700</strain>
    </source>
</reference>
<accession>A0A9D9IAR7</accession>
<dbReference type="AlphaFoldDB" id="A0A9D9IAR7"/>
<dbReference type="SUPFAM" id="SSF48295">
    <property type="entry name" value="TrpR-like"/>
    <property type="match status" value="1"/>
</dbReference>
<gene>
    <name evidence="3" type="ORF">IAA72_02970</name>
</gene>
<evidence type="ECO:0000313" key="4">
    <source>
        <dbReference type="Proteomes" id="UP000810292"/>
    </source>
</evidence>
<dbReference type="InterPro" id="IPR055247">
    <property type="entry name" value="InsJ-like_HTH"/>
</dbReference>
<evidence type="ECO:0000259" key="2">
    <source>
        <dbReference type="Pfam" id="PF13518"/>
    </source>
</evidence>
<dbReference type="InterPro" id="IPR010921">
    <property type="entry name" value="Trp_repressor/repl_initiator"/>
</dbReference>
<comment type="similarity">
    <text evidence="1">Belongs to the IS150/IS1296 orfA family.</text>
</comment>
<reference evidence="3" key="2">
    <citation type="journal article" date="2021" name="PeerJ">
        <title>Extensive microbial diversity within the chicken gut microbiome revealed by metagenomics and culture.</title>
        <authorList>
            <person name="Gilroy R."/>
            <person name="Ravi A."/>
            <person name="Getino M."/>
            <person name="Pursley I."/>
            <person name="Horton D.L."/>
            <person name="Alikhan N.F."/>
            <person name="Baker D."/>
            <person name="Gharbi K."/>
            <person name="Hall N."/>
            <person name="Watson M."/>
            <person name="Adriaenssens E.M."/>
            <person name="Foster-Nyarko E."/>
            <person name="Jarju S."/>
            <person name="Secka A."/>
            <person name="Antonio M."/>
            <person name="Oren A."/>
            <person name="Chaudhuri R.R."/>
            <person name="La Ragione R."/>
            <person name="Hildebrand F."/>
            <person name="Pallen M.J."/>
        </authorList>
    </citation>
    <scope>NUCLEOTIDE SEQUENCE</scope>
    <source>
        <strain evidence="3">14700</strain>
    </source>
</reference>
<comment type="caution">
    <text evidence="3">The sequence shown here is derived from an EMBL/GenBank/DDBJ whole genome shotgun (WGS) entry which is preliminary data.</text>
</comment>
<dbReference type="PANTHER" id="PTHR33795:SF1">
    <property type="entry name" value="INSERTION ELEMENT IS150 PROTEIN INSJ"/>
    <property type="match status" value="1"/>
</dbReference>
<dbReference type="GO" id="GO:0043565">
    <property type="term" value="F:sequence-specific DNA binding"/>
    <property type="evidence" value="ECO:0007669"/>
    <property type="project" value="InterPro"/>
</dbReference>
<feature type="domain" description="Insertion element IS150 protein InsJ-like helix-turn-helix" evidence="2">
    <location>
        <begin position="64"/>
        <end position="116"/>
    </location>
</feature>
<dbReference type="InterPro" id="IPR052057">
    <property type="entry name" value="IS150/IS1296_orfA-like"/>
</dbReference>
<dbReference type="Proteomes" id="UP000810292">
    <property type="component" value="Unassembled WGS sequence"/>
</dbReference>